<keyword evidence="1" id="KW-0472">Membrane</keyword>
<gene>
    <name evidence="2" type="ORF">DPX39_090019200</name>
</gene>
<dbReference type="EMBL" id="QSBY01000009">
    <property type="protein sequence ID" value="RHW70492.1"/>
    <property type="molecule type" value="Genomic_DNA"/>
</dbReference>
<proteinExistence type="predicted"/>
<organism evidence="2">
    <name type="scientific">Trypanosoma brucei equiperdum</name>
    <dbReference type="NCBI Taxonomy" id="630700"/>
    <lineage>
        <taxon>Eukaryota</taxon>
        <taxon>Discoba</taxon>
        <taxon>Euglenozoa</taxon>
        <taxon>Kinetoplastea</taxon>
        <taxon>Metakinetoplastina</taxon>
        <taxon>Trypanosomatida</taxon>
        <taxon>Trypanosomatidae</taxon>
        <taxon>Trypanosoma</taxon>
    </lineage>
</organism>
<keyword evidence="1" id="KW-0812">Transmembrane</keyword>
<evidence type="ECO:0000313" key="2">
    <source>
        <dbReference type="EMBL" id="RHW70492.1"/>
    </source>
</evidence>
<protein>
    <submittedName>
        <fullName evidence="2">Uncharacterized protein</fullName>
    </submittedName>
</protein>
<dbReference type="Proteomes" id="UP000266743">
    <property type="component" value="Chromosome 9"/>
</dbReference>
<name>A0A3L6L1J7_9TRYP</name>
<feature type="transmembrane region" description="Helical" evidence="1">
    <location>
        <begin position="37"/>
        <end position="63"/>
    </location>
</feature>
<evidence type="ECO:0000256" key="1">
    <source>
        <dbReference type="SAM" id="Phobius"/>
    </source>
</evidence>
<sequence>MQVPVFTQTSRPSHIHIELRVLVRSSTRVILADESNIVHILCIYACTYALIFTCFSFLFLALLNPLTRFLFLLLLSPFFPVTHILSHKVVPNLLFLKKKYNTHRSADHYQARLPSLARTALVGQLRAFCSFKLLFTSR</sequence>
<comment type="caution">
    <text evidence="2">The sequence shown here is derived from an EMBL/GenBank/DDBJ whole genome shotgun (WGS) entry which is preliminary data.</text>
</comment>
<accession>A0A3L6L1J7</accession>
<reference evidence="2" key="1">
    <citation type="submission" date="2018-09" db="EMBL/GenBank/DDBJ databases">
        <title>whole genome sequence of T. equiperdum IVM-t1 strain.</title>
        <authorList>
            <person name="Suganuma K."/>
        </authorList>
    </citation>
    <scope>NUCLEOTIDE SEQUENCE [LARGE SCALE GENOMIC DNA]</scope>
    <source>
        <strain evidence="2">IVM-t1</strain>
    </source>
</reference>
<dbReference type="AlphaFoldDB" id="A0A3L6L1J7"/>
<keyword evidence="1" id="KW-1133">Transmembrane helix</keyword>
<feature type="transmembrane region" description="Helical" evidence="1">
    <location>
        <begin position="69"/>
        <end position="90"/>
    </location>
</feature>